<reference evidence="3 4" key="2">
    <citation type="submission" date="2016-10" db="EMBL/GenBank/DDBJ databases">
        <authorList>
            <person name="Varghese N."/>
            <person name="Submissions S."/>
        </authorList>
    </citation>
    <scope>NUCLEOTIDE SEQUENCE [LARGE SCALE GENOMIC DNA]</scope>
    <source>
        <strain evidence="3 4">DSM 24802</strain>
    </source>
</reference>
<dbReference type="RefSeq" id="WP_035843629.1">
    <property type="nucleotide sequence ID" value="NZ_BNAB01000005.1"/>
</dbReference>
<comment type="caution">
    <text evidence="2">The sequence shown here is derived from an EMBL/GenBank/DDBJ whole genome shotgun (WGS) entry which is preliminary data.</text>
</comment>
<dbReference type="EMBL" id="BNAB01000005">
    <property type="protein sequence ID" value="GHE01062.1"/>
    <property type="molecule type" value="Genomic_DNA"/>
</dbReference>
<reference evidence="2" key="3">
    <citation type="submission" date="2023-06" db="EMBL/GenBank/DDBJ databases">
        <authorList>
            <person name="Sun Q."/>
            <person name="Zhou Y."/>
        </authorList>
    </citation>
    <scope>NUCLEOTIDE SEQUENCE</scope>
    <source>
        <strain evidence="2">CGMCC 1.10859</strain>
    </source>
</reference>
<feature type="compositionally biased region" description="Basic and acidic residues" evidence="1">
    <location>
        <begin position="1"/>
        <end position="11"/>
    </location>
</feature>
<name>A0AAN4UQR3_9RHOB</name>
<keyword evidence="4" id="KW-1185">Reference proteome</keyword>
<evidence type="ECO:0000313" key="3">
    <source>
        <dbReference type="EMBL" id="SDW77363.1"/>
    </source>
</evidence>
<protein>
    <submittedName>
        <fullName evidence="2">Uncharacterized protein</fullName>
    </submittedName>
</protein>
<evidence type="ECO:0000313" key="2">
    <source>
        <dbReference type="EMBL" id="GHE01062.1"/>
    </source>
</evidence>
<sequence length="77" mass="8791">MTDSDHTENDKTVIPMPFSRRYPTSSQKVKDLGLSDLSRQVEPSGRGAKGHWCSRCRGIWYSYFLEAECPRCGNRHG</sequence>
<dbReference type="EMBL" id="FNOB01000006">
    <property type="protein sequence ID" value="SDW77363.1"/>
    <property type="molecule type" value="Genomic_DNA"/>
</dbReference>
<accession>A0AAN4UQR3</accession>
<gene>
    <name evidence="2" type="ORF">GCM10008024_15210</name>
    <name evidence="3" type="ORF">SAMN05444006_106210</name>
</gene>
<dbReference type="Proteomes" id="UP000199541">
    <property type="component" value="Unassembled WGS sequence"/>
</dbReference>
<evidence type="ECO:0000313" key="4">
    <source>
        <dbReference type="Proteomes" id="UP000199541"/>
    </source>
</evidence>
<reference evidence="2" key="1">
    <citation type="journal article" date="2014" name="Int. J. Syst. Evol. Microbiol.">
        <title>Complete genome sequence of Corynebacterium casei LMG S-19264T (=DSM 44701T), isolated from a smear-ripened cheese.</title>
        <authorList>
            <consortium name="US DOE Joint Genome Institute (JGI-PGF)"/>
            <person name="Walter F."/>
            <person name="Albersmeier A."/>
            <person name="Kalinowski J."/>
            <person name="Ruckert C."/>
        </authorList>
    </citation>
    <scope>NUCLEOTIDE SEQUENCE</scope>
    <source>
        <strain evidence="2">CGMCC 1.10859</strain>
    </source>
</reference>
<dbReference type="AlphaFoldDB" id="A0AAN4UQR3"/>
<feature type="region of interest" description="Disordered" evidence="1">
    <location>
        <begin position="1"/>
        <end position="49"/>
    </location>
</feature>
<evidence type="ECO:0000313" key="5">
    <source>
        <dbReference type="Proteomes" id="UP000634647"/>
    </source>
</evidence>
<evidence type="ECO:0000256" key="1">
    <source>
        <dbReference type="SAM" id="MobiDB-lite"/>
    </source>
</evidence>
<proteinExistence type="predicted"/>
<dbReference type="Proteomes" id="UP000634647">
    <property type="component" value="Unassembled WGS sequence"/>
</dbReference>
<organism evidence="2 5">
    <name type="scientific">Allgaiera indica</name>
    <dbReference type="NCBI Taxonomy" id="765699"/>
    <lineage>
        <taxon>Bacteria</taxon>
        <taxon>Pseudomonadati</taxon>
        <taxon>Pseudomonadota</taxon>
        <taxon>Alphaproteobacteria</taxon>
        <taxon>Rhodobacterales</taxon>
        <taxon>Paracoccaceae</taxon>
        <taxon>Allgaiera</taxon>
    </lineage>
</organism>